<feature type="domain" description="Integrase zinc-binding" evidence="3">
    <location>
        <begin position="263"/>
        <end position="319"/>
    </location>
</feature>
<evidence type="ECO:0000313" key="6">
    <source>
        <dbReference type="Proteomes" id="UP000321393"/>
    </source>
</evidence>
<dbReference type="PANTHER" id="PTHR37984">
    <property type="entry name" value="PROTEIN CBG26694"/>
    <property type="match status" value="1"/>
</dbReference>
<dbReference type="AlphaFoldDB" id="A0A5D3C936"/>
<dbReference type="Pfam" id="PF03732">
    <property type="entry name" value="Retrotrans_gag"/>
    <property type="match status" value="1"/>
</dbReference>
<evidence type="ECO:0000313" key="7">
    <source>
        <dbReference type="Proteomes" id="UP000321947"/>
    </source>
</evidence>
<dbReference type="InterPro" id="IPR041588">
    <property type="entry name" value="Integrase_H2C2"/>
</dbReference>
<feature type="domain" description="Retrotransposon gag" evidence="2">
    <location>
        <begin position="99"/>
        <end position="168"/>
    </location>
</feature>
<name>A0A5D3C936_CUCMM</name>
<dbReference type="PANTHER" id="PTHR37984:SF5">
    <property type="entry name" value="PROTEIN NYNRIN-LIKE"/>
    <property type="match status" value="1"/>
</dbReference>
<dbReference type="InterPro" id="IPR005162">
    <property type="entry name" value="Retrotrans_gag_dom"/>
</dbReference>
<sequence length="354" mass="40809">MAQRQMEERVDGTKKEIMGLKEMMLEMKKAVERLADEIKESQSYRKREESGTFDGSVMKLKGKVEEMDLMTETNVTAVDRSKYKKLEMSMFLGENPESWKKVESWEDLKGRMFEFFQDTGQKTLGARLIQIQQEGSYNDYVKKFVNYSAPLPYMAESVLVDAFVTGLEPSLQAEKALKFLLEQREVQSQFQKWLTKLLGYDFEILYQPGLQNKAADALSRVEPTAELKTITTTGITEPEEGSKFEWKDGRLLYKGRLVLSRTSSLIPRLLHTFHDSVLGGHSGFLRTYKRMSGELHWKGMKSDVKRHVEQCEICQRNKYEATKPAGVLQPIPIPEKILEDWTMDFIEGLPQVGE</sequence>
<evidence type="ECO:0000313" key="5">
    <source>
        <dbReference type="EMBL" id="TYK08361.1"/>
    </source>
</evidence>
<reference evidence="6 7" key="1">
    <citation type="submission" date="2019-08" db="EMBL/GenBank/DDBJ databases">
        <title>Draft genome sequences of two oriental melons (Cucumis melo L. var makuwa).</title>
        <authorList>
            <person name="Kwon S.-Y."/>
        </authorList>
    </citation>
    <scope>NUCLEOTIDE SEQUENCE [LARGE SCALE GENOMIC DNA]</scope>
    <source>
        <strain evidence="7">cv. Chang Bougi</strain>
        <strain evidence="6">cv. SW 3</strain>
        <tissue evidence="5">Leaf</tissue>
    </source>
</reference>
<comment type="caution">
    <text evidence="5">The sequence shown here is derived from an EMBL/GenBank/DDBJ whole genome shotgun (WGS) entry which is preliminary data.</text>
</comment>
<dbReference type="OrthoDB" id="1938126at2759"/>
<evidence type="ECO:0000259" key="3">
    <source>
        <dbReference type="Pfam" id="PF17921"/>
    </source>
</evidence>
<gene>
    <name evidence="5" type="ORF">E5676_scaffold648G001720</name>
    <name evidence="4" type="ORF">E6C27_scaffold115G002190</name>
</gene>
<organism evidence="5 7">
    <name type="scientific">Cucumis melo var. makuwa</name>
    <name type="common">Oriental melon</name>
    <dbReference type="NCBI Taxonomy" id="1194695"/>
    <lineage>
        <taxon>Eukaryota</taxon>
        <taxon>Viridiplantae</taxon>
        <taxon>Streptophyta</taxon>
        <taxon>Embryophyta</taxon>
        <taxon>Tracheophyta</taxon>
        <taxon>Spermatophyta</taxon>
        <taxon>Magnoliopsida</taxon>
        <taxon>eudicotyledons</taxon>
        <taxon>Gunneridae</taxon>
        <taxon>Pentapetalae</taxon>
        <taxon>rosids</taxon>
        <taxon>fabids</taxon>
        <taxon>Cucurbitales</taxon>
        <taxon>Cucurbitaceae</taxon>
        <taxon>Benincaseae</taxon>
        <taxon>Cucumis</taxon>
    </lineage>
</organism>
<dbReference type="Gene3D" id="1.10.340.70">
    <property type="match status" value="1"/>
</dbReference>
<dbReference type="Pfam" id="PF17921">
    <property type="entry name" value="Integrase_H2C2"/>
    <property type="match status" value="1"/>
</dbReference>
<dbReference type="InterPro" id="IPR050951">
    <property type="entry name" value="Retrovirus_Pol_polyprotein"/>
</dbReference>
<evidence type="ECO:0000259" key="2">
    <source>
        <dbReference type="Pfam" id="PF03732"/>
    </source>
</evidence>
<dbReference type="Proteomes" id="UP000321393">
    <property type="component" value="Unassembled WGS sequence"/>
</dbReference>
<dbReference type="EMBL" id="SSTD01012901">
    <property type="protein sequence ID" value="TYK08361.1"/>
    <property type="molecule type" value="Genomic_DNA"/>
</dbReference>
<feature type="coiled-coil region" evidence="1">
    <location>
        <begin position="3"/>
        <end position="40"/>
    </location>
</feature>
<dbReference type="EMBL" id="SSTE01013117">
    <property type="protein sequence ID" value="KAA0047707.1"/>
    <property type="molecule type" value="Genomic_DNA"/>
</dbReference>
<protein>
    <submittedName>
        <fullName evidence="5">Transposon Tf2-1 polyprotein isoform X1</fullName>
    </submittedName>
</protein>
<dbReference type="Proteomes" id="UP000321947">
    <property type="component" value="Unassembled WGS sequence"/>
</dbReference>
<proteinExistence type="predicted"/>
<evidence type="ECO:0000256" key="1">
    <source>
        <dbReference type="SAM" id="Coils"/>
    </source>
</evidence>
<evidence type="ECO:0000313" key="4">
    <source>
        <dbReference type="EMBL" id="KAA0047707.1"/>
    </source>
</evidence>
<accession>A0A5D3C936</accession>
<keyword evidence="1" id="KW-0175">Coiled coil</keyword>